<dbReference type="STRING" id="1798704.A3J93_04835"/>
<feature type="domain" description="HNH nuclease" evidence="1">
    <location>
        <begin position="89"/>
        <end position="144"/>
    </location>
</feature>
<evidence type="ECO:0000313" key="2">
    <source>
        <dbReference type="EMBL" id="OGH88350.1"/>
    </source>
</evidence>
<dbReference type="SMART" id="SM00507">
    <property type="entry name" value="HNHc"/>
    <property type="match status" value="1"/>
</dbReference>
<gene>
    <name evidence="2" type="ORF">A3J93_04835</name>
</gene>
<evidence type="ECO:0000313" key="3">
    <source>
        <dbReference type="Proteomes" id="UP000177907"/>
    </source>
</evidence>
<dbReference type="CDD" id="cd00085">
    <property type="entry name" value="HNHc"/>
    <property type="match status" value="1"/>
</dbReference>
<organism evidence="2 3">
    <name type="scientific">Candidatus Magasanikbacteria bacterium RIFOXYC2_FULL_42_28</name>
    <dbReference type="NCBI Taxonomy" id="1798704"/>
    <lineage>
        <taxon>Bacteria</taxon>
        <taxon>Candidatus Magasanikiibacteriota</taxon>
    </lineage>
</organism>
<dbReference type="AlphaFoldDB" id="A0A1F6NX09"/>
<dbReference type="SUPFAM" id="SSF54060">
    <property type="entry name" value="His-Me finger endonucleases"/>
    <property type="match status" value="1"/>
</dbReference>
<dbReference type="EMBL" id="MFQZ01000003">
    <property type="protein sequence ID" value="OGH88350.1"/>
    <property type="molecule type" value="Genomic_DNA"/>
</dbReference>
<dbReference type="InterPro" id="IPR003615">
    <property type="entry name" value="HNH_nuc"/>
</dbReference>
<reference evidence="2 3" key="1">
    <citation type="journal article" date="2016" name="Nat. Commun.">
        <title>Thousands of microbial genomes shed light on interconnected biogeochemical processes in an aquifer system.</title>
        <authorList>
            <person name="Anantharaman K."/>
            <person name="Brown C.T."/>
            <person name="Hug L.A."/>
            <person name="Sharon I."/>
            <person name="Castelle C.J."/>
            <person name="Probst A.J."/>
            <person name="Thomas B.C."/>
            <person name="Singh A."/>
            <person name="Wilkins M.J."/>
            <person name="Karaoz U."/>
            <person name="Brodie E.L."/>
            <person name="Williams K.H."/>
            <person name="Hubbard S.S."/>
            <person name="Banfield J.F."/>
        </authorList>
    </citation>
    <scope>NUCLEOTIDE SEQUENCE [LARGE SCALE GENOMIC DNA]</scope>
</reference>
<dbReference type="InterPro" id="IPR044925">
    <property type="entry name" value="His-Me_finger_sf"/>
</dbReference>
<dbReference type="Proteomes" id="UP000177907">
    <property type="component" value="Unassembled WGS sequence"/>
</dbReference>
<evidence type="ECO:0000259" key="1">
    <source>
        <dbReference type="SMART" id="SM00507"/>
    </source>
</evidence>
<sequence length="157" mass="17921">MRKRKWTIEQLQKAVKNSTSIRQVIGKLGLVEAGGNYEQVKNYIADLKLDNAHFTGMGWSKGKKVPREPLFSLESILVSGSRFQSFKLKKRLFAVKIKKPACEECGWAQKAIDGRIPVELDHINGDRHDNRLENLRVLCPNCHSLKSTHRGRNKKRG</sequence>
<proteinExistence type="predicted"/>
<comment type="caution">
    <text evidence="2">The sequence shown here is derived from an EMBL/GenBank/DDBJ whole genome shotgun (WGS) entry which is preliminary data.</text>
</comment>
<dbReference type="Pfam" id="PF13392">
    <property type="entry name" value="HNH_3"/>
    <property type="match status" value="1"/>
</dbReference>
<accession>A0A1F6NX09</accession>
<protein>
    <recommendedName>
        <fullName evidence="1">HNH nuclease domain-containing protein</fullName>
    </recommendedName>
</protein>
<name>A0A1F6NX09_9BACT</name>